<keyword evidence="2" id="KW-1185">Reference proteome</keyword>
<dbReference type="InterPro" id="IPR011009">
    <property type="entry name" value="Kinase-like_dom_sf"/>
</dbReference>
<gene>
    <name evidence="1" type="ORF">GOM49_11635</name>
</gene>
<dbReference type="AlphaFoldDB" id="A0A6I6EPL0"/>
<dbReference type="GO" id="GO:0004674">
    <property type="term" value="F:protein serine/threonine kinase activity"/>
    <property type="evidence" value="ECO:0007669"/>
    <property type="project" value="UniProtKB-KW"/>
</dbReference>
<evidence type="ECO:0000313" key="1">
    <source>
        <dbReference type="EMBL" id="QGU95652.1"/>
    </source>
</evidence>
<keyword evidence="1" id="KW-0418">Kinase</keyword>
<dbReference type="EMBL" id="CP046522">
    <property type="protein sequence ID" value="QGU95652.1"/>
    <property type="molecule type" value="Genomic_DNA"/>
</dbReference>
<keyword evidence="1" id="KW-0808">Transferase</keyword>
<protein>
    <submittedName>
        <fullName evidence="1">Serine/threonine protein kinase</fullName>
    </submittedName>
</protein>
<evidence type="ECO:0000313" key="2">
    <source>
        <dbReference type="Proteomes" id="UP000422764"/>
    </source>
</evidence>
<organism evidence="1 2">
    <name type="scientific">Clostridium bovifaecis</name>
    <dbReference type="NCBI Taxonomy" id="2184719"/>
    <lineage>
        <taxon>Bacteria</taxon>
        <taxon>Bacillati</taxon>
        <taxon>Bacillota</taxon>
        <taxon>Clostridia</taxon>
        <taxon>Eubacteriales</taxon>
        <taxon>Clostridiaceae</taxon>
        <taxon>Clostridium</taxon>
    </lineage>
</organism>
<dbReference type="Proteomes" id="UP000422764">
    <property type="component" value="Chromosome"/>
</dbReference>
<dbReference type="SUPFAM" id="SSF56112">
    <property type="entry name" value="Protein kinase-like (PK-like)"/>
    <property type="match status" value="1"/>
</dbReference>
<name>A0A6I6EPL0_9CLOT</name>
<keyword evidence="1" id="KW-0723">Serine/threonine-protein kinase</keyword>
<sequence>MINISKRYFSVELKDCKFLGKGREGKVYLVPNGYALKIFNNKKNCEDQYTILKKVEGSRYFPKAVSIEGKAMLREYVGGISLGKYIKTKGFPQKLIFSLLCLLEEFERLGFTRLDISERNIYVEENQQIKVIDPRKVYVKKISIPSTLLKELEELNVLDNFIKTALEVKPKFALKCMEEINRVNY</sequence>
<reference evidence="1 2" key="1">
    <citation type="submission" date="2019-12" db="EMBL/GenBank/DDBJ databases">
        <title>Genome sequenceing of Clostridium bovifaecis.</title>
        <authorList>
            <person name="Yao Y."/>
        </authorList>
    </citation>
    <scope>NUCLEOTIDE SEQUENCE [LARGE SCALE GENOMIC DNA]</scope>
    <source>
        <strain evidence="1 2">BXX</strain>
    </source>
</reference>
<accession>A0A6I6EPL0</accession>
<dbReference type="Gene3D" id="1.10.510.10">
    <property type="entry name" value="Transferase(Phosphotransferase) domain 1"/>
    <property type="match status" value="1"/>
</dbReference>
<proteinExistence type="predicted"/>